<dbReference type="AlphaFoldDB" id="A0AAD9ZNB7"/>
<dbReference type="PANTHER" id="PTHR31286">
    <property type="entry name" value="GLYCINE-RICH CELL WALL STRUCTURAL PROTEIN 1.8-LIKE"/>
    <property type="match status" value="1"/>
</dbReference>
<feature type="domain" description="DUF4283" evidence="1">
    <location>
        <begin position="117"/>
        <end position="197"/>
    </location>
</feature>
<dbReference type="EMBL" id="JANJYJ010000010">
    <property type="protein sequence ID" value="KAK3185201.1"/>
    <property type="molecule type" value="Genomic_DNA"/>
</dbReference>
<dbReference type="Pfam" id="PF14392">
    <property type="entry name" value="zf-CCHC_4"/>
    <property type="match status" value="1"/>
</dbReference>
<evidence type="ECO:0000259" key="1">
    <source>
        <dbReference type="Pfam" id="PF14111"/>
    </source>
</evidence>
<dbReference type="InterPro" id="IPR025558">
    <property type="entry name" value="DUF4283"/>
</dbReference>
<evidence type="ECO:0000313" key="4">
    <source>
        <dbReference type="Proteomes" id="UP001281410"/>
    </source>
</evidence>
<feature type="domain" description="Zinc knuckle CX2CX4HX4C" evidence="2">
    <location>
        <begin position="271"/>
        <end position="297"/>
    </location>
</feature>
<dbReference type="InterPro" id="IPR040256">
    <property type="entry name" value="At4g02000-like"/>
</dbReference>
<comment type="caution">
    <text evidence="3">The sequence shown here is derived from an EMBL/GenBank/DDBJ whole genome shotgun (WGS) entry which is preliminary data.</text>
</comment>
<gene>
    <name evidence="3" type="ORF">Dsin_032487</name>
</gene>
<dbReference type="InterPro" id="IPR025836">
    <property type="entry name" value="Zn_knuckle_CX2CX4HX4C"/>
</dbReference>
<protein>
    <recommendedName>
        <fullName evidence="5">DUF4283 domain-containing protein</fullName>
    </recommendedName>
</protein>
<evidence type="ECO:0000259" key="2">
    <source>
        <dbReference type="Pfam" id="PF14392"/>
    </source>
</evidence>
<accession>A0AAD9ZNB7</accession>
<organism evidence="3 4">
    <name type="scientific">Dipteronia sinensis</name>
    <dbReference type="NCBI Taxonomy" id="43782"/>
    <lineage>
        <taxon>Eukaryota</taxon>
        <taxon>Viridiplantae</taxon>
        <taxon>Streptophyta</taxon>
        <taxon>Embryophyta</taxon>
        <taxon>Tracheophyta</taxon>
        <taxon>Spermatophyta</taxon>
        <taxon>Magnoliopsida</taxon>
        <taxon>eudicotyledons</taxon>
        <taxon>Gunneridae</taxon>
        <taxon>Pentapetalae</taxon>
        <taxon>rosids</taxon>
        <taxon>malvids</taxon>
        <taxon>Sapindales</taxon>
        <taxon>Sapindaceae</taxon>
        <taxon>Hippocastanoideae</taxon>
        <taxon>Acereae</taxon>
        <taxon>Dipteronia</taxon>
    </lineage>
</organism>
<evidence type="ECO:0008006" key="5">
    <source>
        <dbReference type="Google" id="ProtNLM"/>
    </source>
</evidence>
<sequence>MDIPQKAFVFSAQQSFSAGVNPISTNSFEISGSAKRPRAESTPLGRGDVAVEIPSKDGLGSFKSKLLQMSNPSSWSGLGSATEKLQFDQQDIQISEGPSGLRMCFSSKLKAQLQKPWANALILKNMGRFHTLNYMISKLTQKWKLIGQWQLTDLGEGYFVARFQMKDDLEHVLTSGPWVIANQYLAVQRWQPNFVPGEDLVQSMPIWVRLSKLPLEWLDSELLWNIGGMLGIMCKVDPLTVNQARGRFARICVEIDISKPLVGTLYVEKRSVKVEYESLGRICFTCGRFSHSRDACREGVADAINVDSGCVDGDRVPEKSERPSYGPWLMVSYGKHSAPNPKGKYGRSGVEKQSVVGSMRGAGISGVSGIVKKITNASAEVNSEDFVQMKKGARQVPFSVHKGSGSTKGSGSRFEVLCEDGNEREIEAEQGCVVKTFGKEVSRHHGSKGIGSNFRKGKAVFREVSNSIGNQNQLNPIFPSQNYKNTRKKAYVVAAAEVSRTKVDFSHGTSSAAVNCVIDVNSRNSGDDEDCDSASVLRQLHRDVNNCGDPIVDPMETGGTSCIQKVSTSPVTSLDRNFELVASDLKEVLAVISE</sequence>
<reference evidence="3" key="1">
    <citation type="journal article" date="2023" name="Plant J.">
        <title>Genome sequences and population genomics provide insights into the demographic history, inbreeding, and mutation load of two 'living fossil' tree species of Dipteronia.</title>
        <authorList>
            <person name="Feng Y."/>
            <person name="Comes H.P."/>
            <person name="Chen J."/>
            <person name="Zhu S."/>
            <person name="Lu R."/>
            <person name="Zhang X."/>
            <person name="Li P."/>
            <person name="Qiu J."/>
            <person name="Olsen K.M."/>
            <person name="Qiu Y."/>
        </authorList>
    </citation>
    <scope>NUCLEOTIDE SEQUENCE</scope>
    <source>
        <strain evidence="3">NBL</strain>
    </source>
</reference>
<keyword evidence="4" id="KW-1185">Reference proteome</keyword>
<proteinExistence type="predicted"/>
<dbReference type="PANTHER" id="PTHR31286:SF99">
    <property type="entry name" value="DUF4283 DOMAIN-CONTAINING PROTEIN"/>
    <property type="match status" value="1"/>
</dbReference>
<dbReference type="Pfam" id="PF14111">
    <property type="entry name" value="DUF4283"/>
    <property type="match status" value="1"/>
</dbReference>
<dbReference type="Proteomes" id="UP001281410">
    <property type="component" value="Unassembled WGS sequence"/>
</dbReference>
<name>A0AAD9ZNB7_9ROSI</name>
<evidence type="ECO:0000313" key="3">
    <source>
        <dbReference type="EMBL" id="KAK3185201.1"/>
    </source>
</evidence>